<dbReference type="OrthoDB" id="9815791at2"/>
<gene>
    <name evidence="7" type="ordered locus">Turpa_3118</name>
</gene>
<feature type="domain" description="Alcohol dehydrogenase iron-type/glycerol dehydrogenase GldA" evidence="5">
    <location>
        <begin position="11"/>
        <end position="180"/>
    </location>
</feature>
<evidence type="ECO:0000256" key="4">
    <source>
        <dbReference type="ARBA" id="ARBA00023027"/>
    </source>
</evidence>
<dbReference type="InterPro" id="IPR001670">
    <property type="entry name" value="ADH_Fe/GldA"/>
</dbReference>
<dbReference type="InterPro" id="IPR036527">
    <property type="entry name" value="SCP2_sterol-bd_dom_sf"/>
</dbReference>
<dbReference type="RefSeq" id="WP_014804257.1">
    <property type="nucleotide sequence ID" value="NC_018020.1"/>
</dbReference>
<dbReference type="Pfam" id="PF25137">
    <property type="entry name" value="ADH_Fe_C"/>
    <property type="match status" value="1"/>
</dbReference>
<dbReference type="Proteomes" id="UP000006048">
    <property type="component" value="Chromosome"/>
</dbReference>
<dbReference type="KEGG" id="tpx:Turpa_3118"/>
<dbReference type="PANTHER" id="PTHR11496:SF102">
    <property type="entry name" value="ALCOHOL DEHYDROGENASE 4"/>
    <property type="match status" value="1"/>
</dbReference>
<dbReference type="PROSITE" id="PS00060">
    <property type="entry name" value="ADH_IRON_2"/>
    <property type="match status" value="1"/>
</dbReference>
<dbReference type="PANTHER" id="PTHR11496">
    <property type="entry name" value="ALCOHOL DEHYDROGENASE"/>
    <property type="match status" value="1"/>
</dbReference>
<evidence type="ECO:0000313" key="8">
    <source>
        <dbReference type="Proteomes" id="UP000006048"/>
    </source>
</evidence>
<evidence type="ECO:0000256" key="1">
    <source>
        <dbReference type="ARBA" id="ARBA00001962"/>
    </source>
</evidence>
<sequence>MLPDYYQFSLPTNVRYGIGLASRLGEELAGFPGKRALLVTDKVIVAAGLAKKVIEGLQGSAITIAATYDNVPPNSELKVVTEAAELGVKNKCDMVIAIGGGSVLDSAKVINLLMVKGGPLQQHMGAQLLKERILPSVFIPTTSGTGSEVTQFAMVSDDANSVKLPFAEDHFLPDIAILDPEMTATMPGKVTAATGMDALTHAIECYAGQNPNPVSDALALYAIELIVQNILQAVAVPNDLNARGAMLTASFLAAVAFNHGGVGIVHGISHALGGVYHIPHGLANSIILPFSVEHNMESSAARYARIAQIFGDSGFYPVKELNQIVSRLDNFAVNQAVTQLGLVDEWLTKQRAQSLAGKLRAMNQKLNALCGHPLNLRDAGVKDGLAKLDQVVRTALEDGAMLNNPQAVTGEAVREIVKTAYEQNLKPIAVSKSELKAARTAGAAKKLKAIFKDEAGLYDILGNYFLKIQADPKLFAPLKNSGLKIRFNYSAPDGSIALDGSTDDKSKQVLTGDAARAFSPEVEFTLSADVAHYFWHGQVNLMQALARKEVSPKGNLPRAMRLLPLLEPLYELYPQYLRERDLAKLAL</sequence>
<dbReference type="InterPro" id="IPR039697">
    <property type="entry name" value="Alcohol_dehydrogenase_Fe"/>
</dbReference>
<evidence type="ECO:0000313" key="7">
    <source>
        <dbReference type="EMBL" id="AFM13757.1"/>
    </source>
</evidence>
<protein>
    <submittedName>
        <fullName evidence="7">Iron-containing alcohol dehydrogenase</fullName>
    </submittedName>
</protein>
<dbReference type="EMBL" id="CP002959">
    <property type="protein sequence ID" value="AFM13757.1"/>
    <property type="molecule type" value="Genomic_DNA"/>
</dbReference>
<evidence type="ECO:0000256" key="2">
    <source>
        <dbReference type="ARBA" id="ARBA00007358"/>
    </source>
</evidence>
<evidence type="ECO:0000259" key="6">
    <source>
        <dbReference type="Pfam" id="PF25137"/>
    </source>
</evidence>
<comment type="similarity">
    <text evidence="2">Belongs to the iron-containing alcohol dehydrogenase family.</text>
</comment>
<dbReference type="FunFam" id="3.40.50.1970:FF:000003">
    <property type="entry name" value="Alcohol dehydrogenase, iron-containing"/>
    <property type="match status" value="1"/>
</dbReference>
<dbReference type="Gene3D" id="3.30.1050.10">
    <property type="entry name" value="SCP2 sterol-binding domain"/>
    <property type="match status" value="1"/>
</dbReference>
<keyword evidence="3" id="KW-0560">Oxidoreductase</keyword>
<dbReference type="SUPFAM" id="SSF56796">
    <property type="entry name" value="Dehydroquinate synthase-like"/>
    <property type="match status" value="2"/>
</dbReference>
<feature type="domain" description="Fe-containing alcohol dehydrogenase-like C-terminal" evidence="6">
    <location>
        <begin position="191"/>
        <end position="331"/>
    </location>
</feature>
<keyword evidence="8" id="KW-1185">Reference proteome</keyword>
<dbReference type="PROSITE" id="PS00913">
    <property type="entry name" value="ADH_IRON_1"/>
    <property type="match status" value="1"/>
</dbReference>
<comment type="cofactor">
    <cofactor evidence="1">
        <name>Fe cation</name>
        <dbReference type="ChEBI" id="CHEBI:24875"/>
    </cofactor>
</comment>
<dbReference type="GO" id="GO:0004022">
    <property type="term" value="F:alcohol dehydrogenase (NAD+) activity"/>
    <property type="evidence" value="ECO:0007669"/>
    <property type="project" value="TreeGrafter"/>
</dbReference>
<dbReference type="STRING" id="869212.Turpa_3118"/>
<dbReference type="Gene3D" id="1.20.1090.10">
    <property type="entry name" value="Dehydroquinate synthase-like - alpha domain"/>
    <property type="match status" value="1"/>
</dbReference>
<name>I4B900_TURPD</name>
<dbReference type="AlphaFoldDB" id="I4B900"/>
<evidence type="ECO:0000259" key="5">
    <source>
        <dbReference type="Pfam" id="PF00465"/>
    </source>
</evidence>
<reference evidence="7 8" key="1">
    <citation type="submission" date="2012-06" db="EMBL/GenBank/DDBJ databases">
        <title>The complete chromosome of genome of Turneriella parva DSM 21527.</title>
        <authorList>
            <consortium name="US DOE Joint Genome Institute (JGI-PGF)"/>
            <person name="Lucas S."/>
            <person name="Han J."/>
            <person name="Lapidus A."/>
            <person name="Bruce D."/>
            <person name="Goodwin L."/>
            <person name="Pitluck S."/>
            <person name="Peters L."/>
            <person name="Kyrpides N."/>
            <person name="Mavromatis K."/>
            <person name="Ivanova N."/>
            <person name="Mikhailova N."/>
            <person name="Chertkov O."/>
            <person name="Detter J.C."/>
            <person name="Tapia R."/>
            <person name="Han C."/>
            <person name="Land M."/>
            <person name="Hauser L."/>
            <person name="Markowitz V."/>
            <person name="Cheng J.-F."/>
            <person name="Hugenholtz P."/>
            <person name="Woyke T."/>
            <person name="Wu D."/>
            <person name="Gronow S."/>
            <person name="Wellnitz S."/>
            <person name="Brambilla E."/>
            <person name="Klenk H.-P."/>
            <person name="Eisen J.A."/>
        </authorList>
    </citation>
    <scope>NUCLEOTIDE SEQUENCE [LARGE SCALE GENOMIC DNA]</scope>
    <source>
        <strain evidence="8">ATCC BAA-1111 / DSM 21527 / NCTC 11395 / H</strain>
    </source>
</reference>
<keyword evidence="4" id="KW-0520">NAD</keyword>
<dbReference type="Pfam" id="PF00465">
    <property type="entry name" value="Fe-ADH"/>
    <property type="match status" value="1"/>
</dbReference>
<dbReference type="CDD" id="cd14865">
    <property type="entry name" value="Fe-ADH-like"/>
    <property type="match status" value="1"/>
</dbReference>
<dbReference type="SUPFAM" id="SSF55718">
    <property type="entry name" value="SCP-like"/>
    <property type="match status" value="1"/>
</dbReference>
<dbReference type="HOGENOM" id="CLU_007207_0_0_12"/>
<dbReference type="InterPro" id="IPR018211">
    <property type="entry name" value="ADH_Fe_CS"/>
</dbReference>
<organism evidence="7 8">
    <name type="scientific">Turneriella parva (strain ATCC BAA-1111 / DSM 21527 / NCTC 11395 / H)</name>
    <name type="common">Leptospira parva</name>
    <dbReference type="NCBI Taxonomy" id="869212"/>
    <lineage>
        <taxon>Bacteria</taxon>
        <taxon>Pseudomonadati</taxon>
        <taxon>Spirochaetota</taxon>
        <taxon>Spirochaetia</taxon>
        <taxon>Leptospirales</taxon>
        <taxon>Leptospiraceae</taxon>
        <taxon>Turneriella</taxon>
    </lineage>
</organism>
<dbReference type="InterPro" id="IPR056798">
    <property type="entry name" value="ADH_Fe_C"/>
</dbReference>
<dbReference type="GO" id="GO:0046872">
    <property type="term" value="F:metal ion binding"/>
    <property type="evidence" value="ECO:0007669"/>
    <property type="project" value="InterPro"/>
</dbReference>
<evidence type="ECO:0000256" key="3">
    <source>
        <dbReference type="ARBA" id="ARBA00023002"/>
    </source>
</evidence>
<accession>I4B900</accession>
<dbReference type="Gene3D" id="3.40.50.1970">
    <property type="match status" value="1"/>
</dbReference>
<proteinExistence type="inferred from homology"/>